<dbReference type="PROSITE" id="PS50878">
    <property type="entry name" value="RT_POL"/>
    <property type="match status" value="1"/>
</dbReference>
<gene>
    <name evidence="2" type="primary">ltrA</name>
    <name evidence="2" type="ORF">P9B03_02015</name>
</gene>
<keyword evidence="2" id="KW-0808">Transferase</keyword>
<dbReference type="Proteomes" id="UP001344888">
    <property type="component" value="Unassembled WGS sequence"/>
</dbReference>
<evidence type="ECO:0000259" key="1">
    <source>
        <dbReference type="PROSITE" id="PS50878"/>
    </source>
</evidence>
<comment type="caution">
    <text evidence="2">The sequence shown here is derived from an EMBL/GenBank/DDBJ whole genome shotgun (WGS) entry which is preliminary data.</text>
</comment>
<dbReference type="InterPro" id="IPR043502">
    <property type="entry name" value="DNA/RNA_pol_sf"/>
</dbReference>
<sequence length="594" mass="68812">MTEILDELYQKARSGKSFNKLMDIIASDNNIKLAFRMVKSNTGSNTAGTDGITIKEIKDSNIEEYVQLIKEKLKWYKPDSVRRVYIPKANGKTRPLGIPTMVDRIIQQCVKQIIEPICEAQFHPHSYGFRPNRSTKHALSRMVTLINAGKFYYTVDIDIKGFFNNVNHTKLMKQLYSLGIYDRKLLSIIKAILKAPIQGIGIPHKGTPQGGILSPLLANIVLNEFDWWISSQWETFESTRQYKSYASKKNQLKKTNLKQIHIVRYADDFKIMCKDYYTAKRIYYATIKWLKTRLKLDISEEKSKIINLKKNPSEFLGFKIKAVKLGKSRHGYVAYSHVCNKALSRMEKAIKEQISLIHKEVNSNHVTKLNSMILGWHEYYSSATHVNIDFSKLAFSVKKFMYHKLRKIAKYGVPIINEMSPIHRRLYGKSKLKIWKLHNVYIYPISHVQHKRLLNFSQEICDYSPQGRSISSKGLTSRTRAKVIHLASRYNPYESAEYNDNRISRASMSGMKCEVSGIELDVDDVHCHHVIPRHLGGNDSYQNLRIVHKAIHKLIHATNTETISEYQSMIINQKALKKLNELRKHCKLDEIYLN</sequence>
<dbReference type="PANTHER" id="PTHR34047:SF8">
    <property type="entry name" value="PROTEIN YKFC"/>
    <property type="match status" value="1"/>
</dbReference>
<keyword evidence="2" id="KW-0695">RNA-directed DNA polymerase</keyword>
<accession>A0AAW9NLC0</accession>
<dbReference type="EC" id="2.7.7.49" evidence="2"/>
<dbReference type="Pfam" id="PF00078">
    <property type="entry name" value="RVT_1"/>
    <property type="match status" value="1"/>
</dbReference>
<dbReference type="SMART" id="SM00507">
    <property type="entry name" value="HNHc"/>
    <property type="match status" value="1"/>
</dbReference>
<dbReference type="SUPFAM" id="SSF56672">
    <property type="entry name" value="DNA/RNA polymerases"/>
    <property type="match status" value="1"/>
</dbReference>
<dbReference type="CDD" id="cd01651">
    <property type="entry name" value="RT_G2_intron"/>
    <property type="match status" value="1"/>
</dbReference>
<dbReference type="EMBL" id="JARSFG010000003">
    <property type="protein sequence ID" value="MEC1177246.1"/>
    <property type="molecule type" value="Genomic_DNA"/>
</dbReference>
<dbReference type="InterPro" id="IPR030931">
    <property type="entry name" value="Group_II_RT_mat"/>
</dbReference>
<keyword evidence="3" id="KW-1185">Reference proteome</keyword>
<dbReference type="PANTHER" id="PTHR34047">
    <property type="entry name" value="NUCLEAR INTRON MATURASE 1, MITOCHONDRIAL-RELATED"/>
    <property type="match status" value="1"/>
</dbReference>
<feature type="domain" description="Reverse transcriptase" evidence="1">
    <location>
        <begin position="67"/>
        <end position="320"/>
    </location>
</feature>
<dbReference type="AlphaFoldDB" id="A0AAW9NLC0"/>
<dbReference type="InterPro" id="IPR051083">
    <property type="entry name" value="GrpII_Intron_Splice-Mob/Def"/>
</dbReference>
<organism evidence="2 3">
    <name type="scientific">Metasolibacillus meyeri</name>
    <dbReference type="NCBI Taxonomy" id="1071052"/>
    <lineage>
        <taxon>Bacteria</taxon>
        <taxon>Bacillati</taxon>
        <taxon>Bacillota</taxon>
        <taxon>Bacilli</taxon>
        <taxon>Bacillales</taxon>
        <taxon>Caryophanaceae</taxon>
        <taxon>Metasolibacillus</taxon>
    </lineage>
</organism>
<dbReference type="NCBIfam" id="TIGR04416">
    <property type="entry name" value="group_II_RT_mat"/>
    <property type="match status" value="1"/>
</dbReference>
<dbReference type="InterPro" id="IPR000477">
    <property type="entry name" value="RT_dom"/>
</dbReference>
<reference evidence="2 3" key="1">
    <citation type="submission" date="2023-03" db="EMBL/GenBank/DDBJ databases">
        <title>Bacillus Genome Sequencing.</title>
        <authorList>
            <person name="Dunlap C."/>
        </authorList>
    </citation>
    <scope>NUCLEOTIDE SEQUENCE [LARGE SCALE GENOMIC DNA]</scope>
    <source>
        <strain evidence="2 3">B-59205</strain>
    </source>
</reference>
<dbReference type="CDD" id="cd00085">
    <property type="entry name" value="HNHc"/>
    <property type="match status" value="1"/>
</dbReference>
<proteinExistence type="predicted"/>
<dbReference type="RefSeq" id="WP_326121516.1">
    <property type="nucleotide sequence ID" value="NZ_JARSFG010000003.1"/>
</dbReference>
<evidence type="ECO:0000313" key="2">
    <source>
        <dbReference type="EMBL" id="MEC1177246.1"/>
    </source>
</evidence>
<protein>
    <submittedName>
        <fullName evidence="2">Group II intron reverse transcriptase/maturase</fullName>
        <ecNumber evidence="2">2.7.7.49</ecNumber>
    </submittedName>
</protein>
<keyword evidence="2" id="KW-0548">Nucleotidyltransferase</keyword>
<name>A0AAW9NLC0_9BACL</name>
<dbReference type="InterPro" id="IPR003615">
    <property type="entry name" value="HNH_nuc"/>
</dbReference>
<evidence type="ECO:0000313" key="3">
    <source>
        <dbReference type="Proteomes" id="UP001344888"/>
    </source>
</evidence>
<dbReference type="Gene3D" id="1.10.30.50">
    <property type="match status" value="1"/>
</dbReference>
<dbReference type="GO" id="GO:0003964">
    <property type="term" value="F:RNA-directed DNA polymerase activity"/>
    <property type="evidence" value="ECO:0007669"/>
    <property type="project" value="UniProtKB-KW"/>
</dbReference>